<feature type="zinc finger region" description="C3H1-type" evidence="4">
    <location>
        <begin position="569"/>
        <end position="591"/>
    </location>
</feature>
<dbReference type="Gene3D" id="4.10.1000.10">
    <property type="entry name" value="Zinc finger, CCCH-type"/>
    <property type="match status" value="1"/>
</dbReference>
<comment type="similarity">
    <text evidence="3">Belongs to the ARTD/PARP family.</text>
</comment>
<keyword evidence="4" id="KW-0863">Zinc-finger</keyword>
<dbReference type="Gene3D" id="3.90.228.10">
    <property type="match status" value="1"/>
</dbReference>
<comment type="subcellular location">
    <subcellularLocation>
        <location evidence="1">Nucleus</location>
    </subcellularLocation>
</comment>
<evidence type="ECO:0000256" key="2">
    <source>
        <dbReference type="ARBA" id="ARBA00023242"/>
    </source>
</evidence>
<dbReference type="GO" id="GO:1990404">
    <property type="term" value="F:NAD+-protein mono-ADP-ribosyltransferase activity"/>
    <property type="evidence" value="ECO:0007669"/>
    <property type="project" value="TreeGrafter"/>
</dbReference>
<organism evidence="9 10">
    <name type="scientific">Dreissena polymorpha</name>
    <name type="common">Zebra mussel</name>
    <name type="synonym">Mytilus polymorpha</name>
    <dbReference type="NCBI Taxonomy" id="45954"/>
    <lineage>
        <taxon>Eukaryota</taxon>
        <taxon>Metazoa</taxon>
        <taxon>Spiralia</taxon>
        <taxon>Lophotrochozoa</taxon>
        <taxon>Mollusca</taxon>
        <taxon>Bivalvia</taxon>
        <taxon>Autobranchia</taxon>
        <taxon>Heteroconchia</taxon>
        <taxon>Euheterodonta</taxon>
        <taxon>Imparidentia</taxon>
        <taxon>Neoheterodontei</taxon>
        <taxon>Myida</taxon>
        <taxon>Dreissenoidea</taxon>
        <taxon>Dreissenidae</taxon>
        <taxon>Dreissena</taxon>
    </lineage>
</organism>
<evidence type="ECO:0008006" key="11">
    <source>
        <dbReference type="Google" id="ProtNLM"/>
    </source>
</evidence>
<evidence type="ECO:0000256" key="3">
    <source>
        <dbReference type="ARBA" id="ARBA00024347"/>
    </source>
</evidence>
<evidence type="ECO:0000256" key="5">
    <source>
        <dbReference type="SAM" id="MobiDB-lite"/>
    </source>
</evidence>
<protein>
    <recommendedName>
        <fullName evidence="11">Poly [ADP-ribose] polymerase 12</fullName>
    </recommendedName>
</protein>
<feature type="compositionally biased region" description="Basic and acidic residues" evidence="5">
    <location>
        <begin position="447"/>
        <end position="470"/>
    </location>
</feature>
<keyword evidence="4" id="KW-0862">Zinc</keyword>
<dbReference type="GO" id="GO:0003950">
    <property type="term" value="F:NAD+ poly-ADP-ribosyltransferase activity"/>
    <property type="evidence" value="ECO:0007669"/>
    <property type="project" value="InterPro"/>
</dbReference>
<dbReference type="SUPFAM" id="SSF56399">
    <property type="entry name" value="ADP-ribosylation"/>
    <property type="match status" value="1"/>
</dbReference>
<feature type="domain" description="PARP catalytic" evidence="8">
    <location>
        <begin position="1162"/>
        <end position="1385"/>
    </location>
</feature>
<dbReference type="SMART" id="SM00356">
    <property type="entry name" value="ZnF_C3H1"/>
    <property type="match status" value="5"/>
</dbReference>
<accession>A0A9D4BQM2</accession>
<dbReference type="InterPro" id="IPR051712">
    <property type="entry name" value="ARTD-AVP"/>
</dbReference>
<keyword evidence="2" id="KW-0539">Nucleus</keyword>
<dbReference type="GO" id="GO:0008270">
    <property type="term" value="F:zinc ion binding"/>
    <property type="evidence" value="ECO:0007669"/>
    <property type="project" value="UniProtKB-KW"/>
</dbReference>
<comment type="caution">
    <text evidence="9">The sequence shown here is derived from an EMBL/GenBank/DDBJ whole genome shotgun (WGS) entry which is preliminary data.</text>
</comment>
<dbReference type="PROSITE" id="PS50103">
    <property type="entry name" value="ZF_C3H1"/>
    <property type="match status" value="2"/>
</dbReference>
<evidence type="ECO:0000256" key="4">
    <source>
        <dbReference type="PROSITE-ProRule" id="PRU00723"/>
    </source>
</evidence>
<dbReference type="Proteomes" id="UP000828390">
    <property type="component" value="Unassembled WGS sequence"/>
</dbReference>
<keyword evidence="10" id="KW-1185">Reference proteome</keyword>
<feature type="zinc finger region" description="C3H1-type" evidence="4">
    <location>
        <begin position="804"/>
        <end position="826"/>
    </location>
</feature>
<feature type="domain" description="C3H1-type" evidence="6">
    <location>
        <begin position="569"/>
        <end position="591"/>
    </location>
</feature>
<feature type="compositionally biased region" description="Polar residues" evidence="5">
    <location>
        <begin position="214"/>
        <end position="252"/>
    </location>
</feature>
<dbReference type="Pfam" id="PF00644">
    <property type="entry name" value="PARP"/>
    <property type="match status" value="1"/>
</dbReference>
<keyword evidence="4" id="KW-0479">Metal-binding</keyword>
<feature type="region of interest" description="Disordered" evidence="5">
    <location>
        <begin position="321"/>
        <end position="478"/>
    </location>
</feature>
<dbReference type="InterPro" id="IPR004170">
    <property type="entry name" value="WWE_dom"/>
</dbReference>
<dbReference type="InterPro" id="IPR012317">
    <property type="entry name" value="Poly(ADP-ribose)pol_cat_dom"/>
</dbReference>
<feature type="compositionally biased region" description="Basic and acidic residues" evidence="5">
    <location>
        <begin position="418"/>
        <end position="431"/>
    </location>
</feature>
<feature type="domain" description="C3H1-type" evidence="6">
    <location>
        <begin position="804"/>
        <end position="826"/>
    </location>
</feature>
<dbReference type="CDD" id="cd01439">
    <property type="entry name" value="TCCD_inducible_PARP_like"/>
    <property type="match status" value="1"/>
</dbReference>
<evidence type="ECO:0000313" key="9">
    <source>
        <dbReference type="EMBL" id="KAH3701567.1"/>
    </source>
</evidence>
<feature type="domain" description="WWE" evidence="7">
    <location>
        <begin position="1056"/>
        <end position="1137"/>
    </location>
</feature>
<evidence type="ECO:0000256" key="1">
    <source>
        <dbReference type="ARBA" id="ARBA00004123"/>
    </source>
</evidence>
<feature type="compositionally biased region" description="Basic and acidic residues" evidence="5">
    <location>
        <begin position="71"/>
        <end position="94"/>
    </location>
</feature>
<feature type="compositionally biased region" description="Basic and acidic residues" evidence="5">
    <location>
        <begin position="382"/>
        <end position="402"/>
    </location>
</feature>
<feature type="compositionally biased region" description="Polar residues" evidence="5">
    <location>
        <begin position="178"/>
        <end position="207"/>
    </location>
</feature>
<dbReference type="PROSITE" id="PS50918">
    <property type="entry name" value="WWE"/>
    <property type="match status" value="1"/>
</dbReference>
<dbReference type="GO" id="GO:0005634">
    <property type="term" value="C:nucleus"/>
    <property type="evidence" value="ECO:0007669"/>
    <property type="project" value="UniProtKB-SubCell"/>
</dbReference>
<feature type="compositionally biased region" description="Low complexity" evidence="5">
    <location>
        <begin position="13"/>
        <end position="22"/>
    </location>
</feature>
<reference evidence="9" key="1">
    <citation type="journal article" date="2019" name="bioRxiv">
        <title>The Genome of the Zebra Mussel, Dreissena polymorpha: A Resource for Invasive Species Research.</title>
        <authorList>
            <person name="McCartney M.A."/>
            <person name="Auch B."/>
            <person name="Kono T."/>
            <person name="Mallez S."/>
            <person name="Zhang Y."/>
            <person name="Obille A."/>
            <person name="Becker A."/>
            <person name="Abrahante J.E."/>
            <person name="Garbe J."/>
            <person name="Badalamenti J.P."/>
            <person name="Herman A."/>
            <person name="Mangelson H."/>
            <person name="Liachko I."/>
            <person name="Sullivan S."/>
            <person name="Sone E.D."/>
            <person name="Koren S."/>
            <person name="Silverstein K.A.T."/>
            <person name="Beckman K.B."/>
            <person name="Gohl D.M."/>
        </authorList>
    </citation>
    <scope>NUCLEOTIDE SEQUENCE</scope>
    <source>
        <strain evidence="9">Duluth1</strain>
        <tissue evidence="9">Whole animal</tissue>
    </source>
</reference>
<name>A0A9D4BQM2_DREPO</name>
<feature type="compositionally biased region" description="Basic and acidic residues" evidence="5">
    <location>
        <begin position="27"/>
        <end position="61"/>
    </location>
</feature>
<dbReference type="PROSITE" id="PS51059">
    <property type="entry name" value="PARP_CATALYTIC"/>
    <property type="match status" value="1"/>
</dbReference>
<reference evidence="9" key="2">
    <citation type="submission" date="2020-11" db="EMBL/GenBank/DDBJ databases">
        <authorList>
            <person name="McCartney M.A."/>
            <person name="Auch B."/>
            <person name="Kono T."/>
            <person name="Mallez S."/>
            <person name="Becker A."/>
            <person name="Gohl D.M."/>
            <person name="Silverstein K.A.T."/>
            <person name="Koren S."/>
            <person name="Bechman K.B."/>
            <person name="Herman A."/>
            <person name="Abrahante J.E."/>
            <person name="Garbe J."/>
        </authorList>
    </citation>
    <scope>NUCLEOTIDE SEQUENCE</scope>
    <source>
        <strain evidence="9">Duluth1</strain>
        <tissue evidence="9">Whole animal</tissue>
    </source>
</reference>
<proteinExistence type="inferred from homology"/>
<evidence type="ECO:0000259" key="6">
    <source>
        <dbReference type="PROSITE" id="PS50103"/>
    </source>
</evidence>
<dbReference type="PANTHER" id="PTHR45740:SF2">
    <property type="entry name" value="POLY [ADP-RIBOSE] POLYMERASE"/>
    <property type="match status" value="1"/>
</dbReference>
<feature type="compositionally biased region" description="Polar residues" evidence="5">
    <location>
        <begin position="336"/>
        <end position="367"/>
    </location>
</feature>
<dbReference type="InterPro" id="IPR000571">
    <property type="entry name" value="Znf_CCCH"/>
</dbReference>
<dbReference type="InterPro" id="IPR037197">
    <property type="entry name" value="WWE_dom_sf"/>
</dbReference>
<feature type="compositionally biased region" description="Basic and acidic residues" evidence="5">
    <location>
        <begin position="1"/>
        <end position="12"/>
    </location>
</feature>
<dbReference type="EMBL" id="JAIWYP010000015">
    <property type="protein sequence ID" value="KAH3701567.1"/>
    <property type="molecule type" value="Genomic_DNA"/>
</dbReference>
<feature type="compositionally biased region" description="Polar residues" evidence="5">
    <location>
        <begin position="113"/>
        <end position="167"/>
    </location>
</feature>
<sequence length="1387" mass="159125">MGRDSNRRERYASKSSSTSSGSDSEDTELRGSHDRKDKRHPEYDRQHSRNSRDDNDERNSLSRDTSYSLDQDSRRVSTDKDQSSNKKKQSDRPPSRGSIGDRPAPSNKRRNGRSGQNANNITDRTDSGQYRPTGAVHQQQQSPHNLPAAQQQQSTFNMPPAQQQQHSPYLLPTPPQEQSPYNLPTPKQQQSPYNEPSPPQQQSLYNLPSPPQQQYPHNLPTPQQQQSLYNMPPTLHQQSPYNMPPTQQQNSPYNMHQHQQQQYPHTMAYPQQHSPYNMPTLQQQPALAAFASGPTPHPVFANGPPPQQHTNQFVGNATYPIQPSPPSLLGIPTPPFTGSGQMYRTPSQVDVSNNENESGYKYNSRNPATKEKQGKRKPKSGGGKDTKTKDDDKNRGGTKDIENPSGGGKMYRTPSRVDISKDENKSRDNHNTRNHGQKINKGQQNYRTDRGQDMKTNDNRNYRSGTKEMTSEDSQAVPDEEARLIRDVFNYMVKHFNGSGSPENIRRESGLFPTDFDVVDWFKKKREFTTLGKDGNVITVNVCKKSIQYCFNYIKRSGCNDSKCKHFHLCKDFLSGSCCFSVKCNFSHNAKDSRNIIAARRYGIDQFSNEEIINVLALRFPHVCQEWAKAGSCPNSICFNLHVCPGYINGQCKDQNCPKCHDRTSLHNDPIVSAYEMKTWNETFFRKAVYLIRENENKEDAPEIDHDDTAIEPNKEVKLTQDVFQFIVKNFDGSGSPEDIRRESGLFPTDFDVSDWFKKNKQFAAFEKDGKVISVTVCRKDVSYCFSYIKQTGCANEICRRFHVCKDFLCGYCCFGDNCHYKHSVTDKQNIMAAQKCGLDNFTNEEIVCILKRRYPHVCKEWVKSETCPASFCNDLHICPGYINGKCHEYNCSKSHDRMSPHNGRIVNAYGLAKTDEQYFRKAVYLVRNREVASGVEENLDLLNTDIAGQKSICTAFLVGDCKKKGCKQIHSDLPYIWQVKLWDEWRKFSCQETVEELFSKPDKNATNQIVYNDLTGDCRSATFNIIFEPLHATCIDSTGKRTIIEVRRLSTKSYAFGKALGSEPFRTEWRWYLEFTPGEWHLMEPDYLQLTVETKYLAKQVTWLYTRENFKSKYQLNFDRNDQLNLGSQVCRNIRRRPLFVSENDVKQQISPSKLTATPSAQVDLPCGWVPWDYFQSFEWVKLSLKDDDYKRVSENFYKTLDPSKQIIDDIFRVQNHVLWSTFSNHLERVMKPKKIRLGDLSPVTTLDLYHGTDNLEAVRGISINSFDSRTSGKNMTRFGDGAYFATDAKYSHEYTKGPHRFMFQAKVLVGEATEGKPEYRRPPSRPGMDHELYDSCVDVLKNPRTYVLWEKAQCYPEFIIHYHSIGDLKNTPAQDATELTSCCLL</sequence>
<dbReference type="Gene3D" id="3.30.720.50">
    <property type="match status" value="1"/>
</dbReference>
<evidence type="ECO:0000259" key="8">
    <source>
        <dbReference type="PROSITE" id="PS51059"/>
    </source>
</evidence>
<evidence type="ECO:0000259" key="7">
    <source>
        <dbReference type="PROSITE" id="PS50918"/>
    </source>
</evidence>
<dbReference type="PANTHER" id="PTHR45740">
    <property type="entry name" value="POLY [ADP-RIBOSE] POLYMERASE"/>
    <property type="match status" value="1"/>
</dbReference>
<evidence type="ECO:0000313" key="10">
    <source>
        <dbReference type="Proteomes" id="UP000828390"/>
    </source>
</evidence>
<feature type="region of interest" description="Disordered" evidence="5">
    <location>
        <begin position="1"/>
        <end position="252"/>
    </location>
</feature>
<gene>
    <name evidence="9" type="ORF">DPMN_076555</name>
</gene>